<name>A0A1I7ELY4_9BURK</name>
<comment type="similarity">
    <text evidence="1">Belongs to the LysR transcriptional regulatory family.</text>
</comment>
<dbReference type="PANTHER" id="PTHR30427">
    <property type="entry name" value="TRANSCRIPTIONAL ACTIVATOR PROTEIN LYSR"/>
    <property type="match status" value="1"/>
</dbReference>
<evidence type="ECO:0000313" key="6">
    <source>
        <dbReference type="EMBL" id="SFU24905.1"/>
    </source>
</evidence>
<dbReference type="PRINTS" id="PR00039">
    <property type="entry name" value="HTHLYSR"/>
</dbReference>
<dbReference type="GO" id="GO:0010628">
    <property type="term" value="P:positive regulation of gene expression"/>
    <property type="evidence" value="ECO:0007669"/>
    <property type="project" value="TreeGrafter"/>
</dbReference>
<dbReference type="GO" id="GO:0003700">
    <property type="term" value="F:DNA-binding transcription factor activity"/>
    <property type="evidence" value="ECO:0007669"/>
    <property type="project" value="InterPro"/>
</dbReference>
<reference evidence="6 7" key="1">
    <citation type="submission" date="2016-10" db="EMBL/GenBank/DDBJ databases">
        <authorList>
            <person name="de Groot N.N."/>
        </authorList>
    </citation>
    <scope>NUCLEOTIDE SEQUENCE [LARGE SCALE GENOMIC DNA]</scope>
    <source>
        <strain evidence="6 7">LMG 27731</strain>
    </source>
</reference>
<sequence length="308" mass="33152">MIKHKLGIRHVEAFRAVMSSGSMTVAARALHTSQPQVSRLIAQLETITQFPLFARNGNRVSPTEDAIRFHREVEKTFAGIAELESVAADIRSFSGAQLRVASTARLAGDLVVKIVTQFLAVHPEVLVSIHSGNASDVNDWIRTGVCDVGLVLLAGATPGINAEHISTLRYVAVLPKGHFLADLKEVTPEHLGGIPFISPTAESLFRSPIEEVFVDKKPPRIVAKASLGSSVCALVRAGLGVSLVNELAARDEYKSGGIEIRPFSGDIPITVSLLYRPFLAQPRLVESFSKIAKPVIESEIASIKRAIG</sequence>
<evidence type="ECO:0000313" key="7">
    <source>
        <dbReference type="Proteomes" id="UP000198844"/>
    </source>
</evidence>
<dbReference type="OrthoDB" id="8849678at2"/>
<dbReference type="Gene3D" id="3.40.190.290">
    <property type="match status" value="1"/>
</dbReference>
<feature type="domain" description="HTH lysR-type" evidence="5">
    <location>
        <begin position="6"/>
        <end position="63"/>
    </location>
</feature>
<protein>
    <submittedName>
        <fullName evidence="6">DNA-binding transcriptional regulator, LysR family</fullName>
    </submittedName>
</protein>
<dbReference type="Proteomes" id="UP000198844">
    <property type="component" value="Unassembled WGS sequence"/>
</dbReference>
<evidence type="ECO:0000256" key="2">
    <source>
        <dbReference type="ARBA" id="ARBA00023015"/>
    </source>
</evidence>
<dbReference type="SUPFAM" id="SSF53850">
    <property type="entry name" value="Periplasmic binding protein-like II"/>
    <property type="match status" value="1"/>
</dbReference>
<dbReference type="InterPro" id="IPR005119">
    <property type="entry name" value="LysR_subst-bd"/>
</dbReference>
<dbReference type="RefSeq" id="WP_093644162.1">
    <property type="nucleotide sequence ID" value="NZ_FPBH01000030.1"/>
</dbReference>
<dbReference type="SUPFAM" id="SSF46785">
    <property type="entry name" value="Winged helix' DNA-binding domain"/>
    <property type="match status" value="1"/>
</dbReference>
<dbReference type="InterPro" id="IPR036390">
    <property type="entry name" value="WH_DNA-bd_sf"/>
</dbReference>
<gene>
    <name evidence="6" type="ORF">SAMN05192563_1030101</name>
</gene>
<dbReference type="InterPro" id="IPR000847">
    <property type="entry name" value="LysR_HTH_N"/>
</dbReference>
<dbReference type="InterPro" id="IPR036388">
    <property type="entry name" value="WH-like_DNA-bd_sf"/>
</dbReference>
<proteinExistence type="inferred from homology"/>
<dbReference type="AlphaFoldDB" id="A0A1I7ELY4"/>
<dbReference type="Pfam" id="PF03466">
    <property type="entry name" value="LysR_substrate"/>
    <property type="match status" value="1"/>
</dbReference>
<organism evidence="6 7">
    <name type="scientific">Paraburkholderia aspalathi</name>
    <dbReference type="NCBI Taxonomy" id="1324617"/>
    <lineage>
        <taxon>Bacteria</taxon>
        <taxon>Pseudomonadati</taxon>
        <taxon>Pseudomonadota</taxon>
        <taxon>Betaproteobacteria</taxon>
        <taxon>Burkholderiales</taxon>
        <taxon>Burkholderiaceae</taxon>
        <taxon>Paraburkholderia</taxon>
    </lineage>
</organism>
<dbReference type="Gene3D" id="1.10.10.10">
    <property type="entry name" value="Winged helix-like DNA-binding domain superfamily/Winged helix DNA-binding domain"/>
    <property type="match status" value="1"/>
</dbReference>
<keyword evidence="3 6" id="KW-0238">DNA-binding</keyword>
<keyword evidence="4" id="KW-0804">Transcription</keyword>
<dbReference type="Pfam" id="PF00126">
    <property type="entry name" value="HTH_1"/>
    <property type="match status" value="1"/>
</dbReference>
<dbReference type="PANTHER" id="PTHR30427:SF1">
    <property type="entry name" value="TRANSCRIPTIONAL ACTIVATOR PROTEIN LYSR"/>
    <property type="match status" value="1"/>
</dbReference>
<accession>A0A1I7ELY4</accession>
<evidence type="ECO:0000256" key="3">
    <source>
        <dbReference type="ARBA" id="ARBA00023125"/>
    </source>
</evidence>
<evidence type="ECO:0000259" key="5">
    <source>
        <dbReference type="PROSITE" id="PS50931"/>
    </source>
</evidence>
<dbReference type="GO" id="GO:0009089">
    <property type="term" value="P:lysine biosynthetic process via diaminopimelate"/>
    <property type="evidence" value="ECO:0007669"/>
    <property type="project" value="TreeGrafter"/>
</dbReference>
<evidence type="ECO:0000256" key="1">
    <source>
        <dbReference type="ARBA" id="ARBA00009437"/>
    </source>
</evidence>
<dbReference type="PROSITE" id="PS50931">
    <property type="entry name" value="HTH_LYSR"/>
    <property type="match status" value="1"/>
</dbReference>
<dbReference type="EMBL" id="FPBH01000030">
    <property type="protein sequence ID" value="SFU24905.1"/>
    <property type="molecule type" value="Genomic_DNA"/>
</dbReference>
<dbReference type="GO" id="GO:0043565">
    <property type="term" value="F:sequence-specific DNA binding"/>
    <property type="evidence" value="ECO:0007669"/>
    <property type="project" value="TreeGrafter"/>
</dbReference>
<keyword evidence="2" id="KW-0805">Transcription regulation</keyword>
<evidence type="ECO:0000256" key="4">
    <source>
        <dbReference type="ARBA" id="ARBA00023163"/>
    </source>
</evidence>